<comment type="caution">
    <text evidence="7">The sequence shown here is derived from an EMBL/GenBank/DDBJ whole genome shotgun (WGS) entry which is preliminary data.</text>
</comment>
<dbReference type="InterPro" id="IPR000436">
    <property type="entry name" value="Sushi_SCR_CCP_dom"/>
</dbReference>
<keyword evidence="8" id="KW-1185">Reference proteome</keyword>
<evidence type="ECO:0000313" key="8">
    <source>
        <dbReference type="Proteomes" id="UP000762676"/>
    </source>
</evidence>
<dbReference type="SUPFAM" id="SSF57535">
    <property type="entry name" value="Complement control module/SCR domain"/>
    <property type="match status" value="10"/>
</dbReference>
<dbReference type="InterPro" id="IPR035976">
    <property type="entry name" value="Sushi/SCR/CCP_sf"/>
</dbReference>
<evidence type="ECO:0000259" key="6">
    <source>
        <dbReference type="PROSITE" id="PS50923"/>
    </source>
</evidence>
<evidence type="ECO:0000256" key="1">
    <source>
        <dbReference type="ARBA" id="ARBA00022659"/>
    </source>
</evidence>
<accession>A0AAV4FMP8</accession>
<feature type="domain" description="Sushi" evidence="6">
    <location>
        <begin position="771"/>
        <end position="828"/>
    </location>
</feature>
<feature type="disulfide bond" evidence="5">
    <location>
        <begin position="738"/>
        <end position="765"/>
    </location>
</feature>
<reference evidence="7 8" key="1">
    <citation type="journal article" date="2021" name="Elife">
        <title>Chloroplast acquisition without the gene transfer in kleptoplastic sea slugs, Plakobranchus ocellatus.</title>
        <authorList>
            <person name="Maeda T."/>
            <person name="Takahashi S."/>
            <person name="Yoshida T."/>
            <person name="Shimamura S."/>
            <person name="Takaki Y."/>
            <person name="Nagai Y."/>
            <person name="Toyoda A."/>
            <person name="Suzuki Y."/>
            <person name="Arimoto A."/>
            <person name="Ishii H."/>
            <person name="Satoh N."/>
            <person name="Nishiyama T."/>
            <person name="Hasebe M."/>
            <person name="Maruyama T."/>
            <person name="Minagawa J."/>
            <person name="Obokata J."/>
            <person name="Shigenobu S."/>
        </authorList>
    </citation>
    <scope>NUCLEOTIDE SEQUENCE [LARGE SCALE GENOMIC DNA]</scope>
</reference>
<feature type="domain" description="Sushi" evidence="6">
    <location>
        <begin position="829"/>
        <end position="893"/>
    </location>
</feature>
<dbReference type="EMBL" id="BMAT01000828">
    <property type="protein sequence ID" value="GFR73983.1"/>
    <property type="molecule type" value="Genomic_DNA"/>
</dbReference>
<feature type="disulfide bond" evidence="5">
    <location>
        <begin position="799"/>
        <end position="826"/>
    </location>
</feature>
<dbReference type="Pfam" id="PF00084">
    <property type="entry name" value="Sushi"/>
    <property type="match status" value="9"/>
</dbReference>
<keyword evidence="4" id="KW-0325">Glycoprotein</keyword>
<dbReference type="Gene3D" id="2.20.28.230">
    <property type="match status" value="2"/>
</dbReference>
<dbReference type="PANTHER" id="PTHR19325">
    <property type="entry name" value="COMPLEMENT COMPONENT-RELATED SUSHI DOMAIN-CONTAINING"/>
    <property type="match status" value="1"/>
</dbReference>
<evidence type="ECO:0000256" key="5">
    <source>
        <dbReference type="PROSITE-ProRule" id="PRU00302"/>
    </source>
</evidence>
<dbReference type="SMART" id="SM00032">
    <property type="entry name" value="CCP"/>
    <property type="match status" value="12"/>
</dbReference>
<evidence type="ECO:0000313" key="7">
    <source>
        <dbReference type="EMBL" id="GFR73983.1"/>
    </source>
</evidence>
<dbReference type="Proteomes" id="UP000762676">
    <property type="component" value="Unassembled WGS sequence"/>
</dbReference>
<evidence type="ECO:0000256" key="3">
    <source>
        <dbReference type="ARBA" id="ARBA00023157"/>
    </source>
</evidence>
<dbReference type="InterPro" id="IPR050350">
    <property type="entry name" value="Compl-Cell_Adhes-Reg"/>
</dbReference>
<feature type="domain" description="Sushi" evidence="6">
    <location>
        <begin position="589"/>
        <end position="647"/>
    </location>
</feature>
<evidence type="ECO:0000256" key="2">
    <source>
        <dbReference type="ARBA" id="ARBA00022737"/>
    </source>
</evidence>
<feature type="disulfide bond" evidence="5">
    <location>
        <begin position="249"/>
        <end position="276"/>
    </location>
</feature>
<keyword evidence="3 5" id="KW-1015">Disulfide bond</keyword>
<feature type="domain" description="Sushi" evidence="6">
    <location>
        <begin position="709"/>
        <end position="767"/>
    </location>
</feature>
<gene>
    <name evidence="7" type="ORF">ElyMa_000418700</name>
</gene>
<evidence type="ECO:0000256" key="4">
    <source>
        <dbReference type="ARBA" id="ARBA00023180"/>
    </source>
</evidence>
<keyword evidence="2" id="KW-0677">Repeat</keyword>
<name>A0AAV4FMP8_9GAST</name>
<feature type="domain" description="Sushi" evidence="6">
    <location>
        <begin position="404"/>
        <end position="465"/>
    </location>
</feature>
<feature type="domain" description="Sushi" evidence="6">
    <location>
        <begin position="900"/>
        <end position="960"/>
    </location>
</feature>
<dbReference type="PROSITE" id="PS50923">
    <property type="entry name" value="SUSHI"/>
    <property type="match status" value="10"/>
</dbReference>
<feature type="domain" description="Sushi" evidence="6">
    <location>
        <begin position="466"/>
        <end position="525"/>
    </location>
</feature>
<feature type="disulfide bond" evidence="5">
    <location>
        <begin position="902"/>
        <end position="945"/>
    </location>
</feature>
<feature type="domain" description="Sushi" evidence="6">
    <location>
        <begin position="220"/>
        <end position="278"/>
    </location>
</feature>
<dbReference type="PANTHER" id="PTHR19325:SF571">
    <property type="entry name" value="SUSHI DOMAIN-CONTAINING PROTEIN"/>
    <property type="match status" value="1"/>
</dbReference>
<sequence length="1361" mass="146450">MVAVYRVQGSAVINTIAWEHVNVKPGNRVIGRQALVDQKAPNTRACMRMCWLYTACSALTYTLNERKCQLYQAHGDRNVFNTVYSDGSLAVDMKTAKVAPTKRKIGCHTRPCKKTELCAPVKNAAHYVCIPLITGRLEEDIPVVPNSKALYDGISSVLYTCAHGYFRRGNSYVSTYEHSTGTWSTVDVSCYNLPDGASYISQCESDGTWSSTANFRCSPVDCGTLSPVANARFLNYTGTTFGENVTVICLPGFSPQAGLTFTCDESGNWFGNDATCDLVDCGNPPTVENSVAHQDTSILNSECSQDGTWSGSQVQCLEWNCDPPPDLKDGTVHFTSLSLNSTATYTCSAGLGFSEISSSISNQGSGVSDSVTFSQSVDIVCNDERLWVSRITQKPSETLACEQVECPTAPVIPNAKVAGNSAGSFTVNATLRYECLDEFKHRGLDSEIKCGEDGTWGFPFFECLKIDCGFPQATQNASVNVGSGTTAGSKAVFTCDAGYQHVSSHSTRTCGSDGLWSREYIECVPYEQKHCGDPPPIADATFEVYSSQGEWAAVYTCVKGYQHSWSNSYDCSPQLLYWIAGPVVECVPVDCGPPPPVQHADSVFTATTFGSVVTYQCNAGYTSSGSNTKQCTSEGTWSAEPVIECNVPGAVTCGHPPEVANSVKTYTSILKGSVASYTCDNGFVANTFMALCGASGQWELQEPYGCSPIACGNVPTVQHSAPPLLSGTTYGQVARYECLAGFKHTGTSLKTCEANGTWSDDIVECVPENSISCSDPPKRHHATVSFESRAEGAKATYSCTAGGYTGQAVDSHCGNNGQWLGLQVMCEPVNCRQAPYFKPNAVIPFWFAPQILPFGRSLAYSCYPGLTSSTGAPLISTCNEDGTWLRPTGYCEFLQKQVGQVCNDTPPAVNNAEPISDAAIEVGGVLEYICHAGYVPLPHASVRTCLRGGRWSTDPLVCYPSLCLTTPPPPVDNAIYTGLKTVGRYADAVVGVYTCAAGHTTDNQPPATNASNTSFTVACSPSTGWPEDVPSQNCTPVGCEEAGDFQTSAGCNSSNPSALEVEVTSPSTVDEMTTPDSEEASDPVVCDLTDDGLFLFLGAACEVCNQSAAVPHGVITVHFDSEKPYGTEASLRCDANYQLIGHQRFQCGLVNGTVVWKGLAESRCVQNRWQDIPDGEKFYRFDLHMDAVTSGFSACANLTYTDQSKQLQLSVQDYRNGQYDTVALVIGGNSGTSFRRQLKLPGKYATMVELDKVVFAPGQTAYVCIVLDMSTMEFTFINNLLAEMTMEAPAFDDLEVFKIGNYVTVNEVVIVYNELIGKDQQIGMQSVGFTADDWLTGPVSPSAILDFLRYVLRPPERARGA</sequence>
<proteinExistence type="predicted"/>
<keyword evidence="1 5" id="KW-0768">Sushi</keyword>
<feature type="domain" description="Sushi" evidence="6">
    <location>
        <begin position="651"/>
        <end position="708"/>
    </location>
</feature>
<comment type="caution">
    <text evidence="5">Lacks conserved residue(s) required for the propagation of feature annotation.</text>
</comment>
<feature type="disulfide bond" evidence="5">
    <location>
        <begin position="679"/>
        <end position="706"/>
    </location>
</feature>
<feature type="disulfide bond" evidence="5">
    <location>
        <begin position="1104"/>
        <end position="1147"/>
    </location>
</feature>
<feature type="domain" description="Sushi" evidence="6">
    <location>
        <begin position="1102"/>
        <end position="1166"/>
    </location>
</feature>
<protein>
    <submittedName>
        <fullName evidence="7">Sushi, von Willebrand factor type A, EGF and pentraxin domain-containing protein 1</fullName>
    </submittedName>
</protein>
<dbReference type="CDD" id="cd00033">
    <property type="entry name" value="CCP"/>
    <property type="match status" value="7"/>
</dbReference>
<organism evidence="7 8">
    <name type="scientific">Elysia marginata</name>
    <dbReference type="NCBI Taxonomy" id="1093978"/>
    <lineage>
        <taxon>Eukaryota</taxon>
        <taxon>Metazoa</taxon>
        <taxon>Spiralia</taxon>
        <taxon>Lophotrochozoa</taxon>
        <taxon>Mollusca</taxon>
        <taxon>Gastropoda</taxon>
        <taxon>Heterobranchia</taxon>
        <taxon>Euthyneura</taxon>
        <taxon>Panpulmonata</taxon>
        <taxon>Sacoglossa</taxon>
        <taxon>Placobranchoidea</taxon>
        <taxon>Plakobranchidae</taxon>
        <taxon>Elysia</taxon>
    </lineage>
</organism>
<dbReference type="Gene3D" id="2.10.70.10">
    <property type="entry name" value="Complement Module, domain 1"/>
    <property type="match status" value="9"/>
</dbReference>